<proteinExistence type="predicted"/>
<dbReference type="InterPro" id="IPR011990">
    <property type="entry name" value="TPR-like_helical_dom_sf"/>
</dbReference>
<evidence type="ECO:0000313" key="2">
    <source>
        <dbReference type="EMBL" id="CAA9437499.1"/>
    </source>
</evidence>
<name>A0A6J4QAG0_9ACTN</name>
<keyword evidence="1" id="KW-0812">Transmembrane</keyword>
<feature type="transmembrane region" description="Helical" evidence="1">
    <location>
        <begin position="64"/>
        <end position="85"/>
    </location>
</feature>
<evidence type="ECO:0000256" key="1">
    <source>
        <dbReference type="SAM" id="Phobius"/>
    </source>
</evidence>
<feature type="transmembrane region" description="Helical" evidence="1">
    <location>
        <begin position="6"/>
        <end position="26"/>
    </location>
</feature>
<dbReference type="InterPro" id="IPR019734">
    <property type="entry name" value="TPR_rpt"/>
</dbReference>
<feature type="transmembrane region" description="Helical" evidence="1">
    <location>
        <begin position="38"/>
        <end position="58"/>
    </location>
</feature>
<protein>
    <submittedName>
        <fullName evidence="2">FIG140336: TPR domain protein</fullName>
    </submittedName>
</protein>
<organism evidence="2">
    <name type="scientific">uncultured Rubrobacteraceae bacterium</name>
    <dbReference type="NCBI Taxonomy" id="349277"/>
    <lineage>
        <taxon>Bacteria</taxon>
        <taxon>Bacillati</taxon>
        <taxon>Actinomycetota</taxon>
        <taxon>Rubrobacteria</taxon>
        <taxon>Rubrobacterales</taxon>
        <taxon>Rubrobacteraceae</taxon>
        <taxon>environmental samples</taxon>
    </lineage>
</organism>
<accession>A0A6J4QAG0</accession>
<keyword evidence="1" id="KW-0472">Membrane</keyword>
<dbReference type="EMBL" id="CADCVD010000043">
    <property type="protein sequence ID" value="CAA9437499.1"/>
    <property type="molecule type" value="Genomic_DNA"/>
</dbReference>
<dbReference type="SUPFAM" id="SSF48452">
    <property type="entry name" value="TPR-like"/>
    <property type="match status" value="1"/>
</dbReference>
<sequence length="202" mass="22321">MGAGAIPIVLTILLVVFAWRVVFSFNKDLVRARAWGELMRRALPFAAITAMAGSLPLVQGARGSWIPLVWVVGFAAVLVLANFLSMPNGERRASRAFRNEDYAAAAALYRKLAQKHSLARYWAFLGAALGAGEQPEESLEASTKAAELDAEYGLAYYNRALVLRRLGRKSRATKDLKKALESDLPRRFRKAANTLLEELSKR</sequence>
<keyword evidence="1" id="KW-1133">Transmembrane helix</keyword>
<gene>
    <name evidence="2" type="ORF">AVDCRST_MAG37-1073</name>
</gene>
<dbReference type="Gene3D" id="1.25.40.10">
    <property type="entry name" value="Tetratricopeptide repeat domain"/>
    <property type="match status" value="1"/>
</dbReference>
<dbReference type="AlphaFoldDB" id="A0A6J4QAG0"/>
<dbReference type="SMART" id="SM00028">
    <property type="entry name" value="TPR"/>
    <property type="match status" value="2"/>
</dbReference>
<reference evidence="2" key="1">
    <citation type="submission" date="2020-02" db="EMBL/GenBank/DDBJ databases">
        <authorList>
            <person name="Meier V. D."/>
        </authorList>
    </citation>
    <scope>NUCLEOTIDE SEQUENCE</scope>
    <source>
        <strain evidence="2">AVDCRST_MAG37</strain>
    </source>
</reference>